<dbReference type="Proteomes" id="UP000024329">
    <property type="component" value="Unassembled WGS sequence"/>
</dbReference>
<evidence type="ECO:0000313" key="1">
    <source>
        <dbReference type="EMBL" id="EZP74912.1"/>
    </source>
</evidence>
<dbReference type="AlphaFoldDB" id="A0A031JPX9"/>
<proteinExistence type="predicted"/>
<accession>A0A031JPX9</accession>
<dbReference type="EMBL" id="JFYZ01000040">
    <property type="protein sequence ID" value="EZP74912.1"/>
    <property type="molecule type" value="Genomic_DNA"/>
</dbReference>
<reference evidence="1 2" key="1">
    <citation type="submission" date="2014-03" db="EMBL/GenBank/DDBJ databases">
        <title>Whole genome sequence of Novosphingobium resinovorum KF1.</title>
        <authorList>
            <person name="Gan H.M."/>
            <person name="Gan H.Y."/>
            <person name="Chew T.H."/>
            <person name="Savka M.A."/>
        </authorList>
    </citation>
    <scope>NUCLEOTIDE SEQUENCE [LARGE SCALE GENOMIC DNA]</scope>
    <source>
        <strain evidence="1 2">KF1</strain>
    </source>
</reference>
<name>A0A031JPX9_9SPHN</name>
<evidence type="ECO:0000313" key="2">
    <source>
        <dbReference type="Proteomes" id="UP000024329"/>
    </source>
</evidence>
<sequence length="152" mass="16771">MIHSTLSRAHIDRKMDEAEPHLIPILEAVRDHKVGLMFVGQRGEAFRLPVDRKRSAITIIGDDMHEALGPAGFHMPSVRRIIRASHTFAVISCAALEPVYDAMAFAASTARRNALLIETQPEFEVQWVELIRKLVPGRPLTVATVKGSEGAA</sequence>
<comment type="caution">
    <text evidence="1">The sequence shown here is derived from an EMBL/GenBank/DDBJ whole genome shotgun (WGS) entry which is preliminary data.</text>
</comment>
<gene>
    <name evidence="1" type="ORF">BV97_04650</name>
</gene>
<dbReference type="RefSeq" id="WP_036529198.1">
    <property type="nucleotide sequence ID" value="NZ_JFYZ01000040.1"/>
</dbReference>
<organism evidence="1 2">
    <name type="scientific">Novosphingobium resinovorum</name>
    <dbReference type="NCBI Taxonomy" id="158500"/>
    <lineage>
        <taxon>Bacteria</taxon>
        <taxon>Pseudomonadati</taxon>
        <taxon>Pseudomonadota</taxon>
        <taxon>Alphaproteobacteria</taxon>
        <taxon>Sphingomonadales</taxon>
        <taxon>Sphingomonadaceae</taxon>
        <taxon>Novosphingobium</taxon>
    </lineage>
</organism>
<dbReference type="PATRIC" id="fig|158500.4.peg.4726"/>
<protein>
    <submittedName>
        <fullName evidence="1">Uncharacterized protein</fullName>
    </submittedName>
</protein>
<dbReference type="eggNOG" id="ENOG50331WQ">
    <property type="taxonomic scope" value="Bacteria"/>
</dbReference>